<sequence>MAQADKALGPVADLWEWQFEGACRETGSESFYHPDGERGAARRLRDAAAKEICTGCPVMLACREHALAIREPFGVWGGMTEDERQVALAERDIAAAGIAG</sequence>
<feature type="binding site" evidence="12">
    <location>
        <position position="56"/>
    </location>
    <ligand>
        <name>[4Fe-4S] cluster</name>
        <dbReference type="ChEBI" id="CHEBI:49883"/>
    </ligand>
</feature>
<keyword evidence="7 12" id="KW-0411">Iron-sulfur</keyword>
<dbReference type="Proteomes" id="UP000182938">
    <property type="component" value="Chromosome"/>
</dbReference>
<dbReference type="GO" id="GO:0046872">
    <property type="term" value="F:metal ion binding"/>
    <property type="evidence" value="ECO:0007669"/>
    <property type="project" value="UniProtKB-KW"/>
</dbReference>
<dbReference type="GO" id="GO:0003677">
    <property type="term" value="F:DNA binding"/>
    <property type="evidence" value="ECO:0007669"/>
    <property type="project" value="UniProtKB-UniRule"/>
</dbReference>
<keyword evidence="8 12" id="KW-0805">Transcription regulation</keyword>
<keyword evidence="5 12" id="KW-0479">Metal-binding</keyword>
<comment type="function">
    <text evidence="12">Acts as a transcriptional regulator. Probably redox-responsive. The apo- but not holo-form probably binds DNA.</text>
</comment>
<dbReference type="KEGG" id="jte:ASJ30_11970"/>
<evidence type="ECO:0000256" key="5">
    <source>
        <dbReference type="ARBA" id="ARBA00022723"/>
    </source>
</evidence>
<dbReference type="GO" id="GO:0035731">
    <property type="term" value="F:dinitrosyl-iron complex binding"/>
    <property type="evidence" value="ECO:0007669"/>
    <property type="project" value="UniProtKB-UniRule"/>
</dbReference>
<dbReference type="AlphaFoldDB" id="A0A1L3MIM9"/>
<comment type="similarity">
    <text evidence="2 12">Belongs to the WhiB family.</text>
</comment>
<dbReference type="GO" id="GO:0051539">
    <property type="term" value="F:4 iron, 4 sulfur cluster binding"/>
    <property type="evidence" value="ECO:0007669"/>
    <property type="project" value="UniProtKB-UniRule"/>
</dbReference>
<comment type="PTM">
    <text evidence="12">Upon Fe-S cluster removal intramolecular disulfide bonds are formed.</text>
</comment>
<protein>
    <recommendedName>
        <fullName evidence="12">Transcriptional regulator WhiB</fullName>
    </recommendedName>
</protein>
<evidence type="ECO:0000256" key="7">
    <source>
        <dbReference type="ARBA" id="ARBA00023014"/>
    </source>
</evidence>
<proteinExistence type="inferred from homology"/>
<keyword evidence="6 12" id="KW-0408">Iron</keyword>
<dbReference type="InterPro" id="IPR003482">
    <property type="entry name" value="Whib"/>
</dbReference>
<dbReference type="PROSITE" id="PS51674">
    <property type="entry name" value="4FE4S_WBL"/>
    <property type="match status" value="1"/>
</dbReference>
<dbReference type="Pfam" id="PF02467">
    <property type="entry name" value="Whib"/>
    <property type="match status" value="1"/>
</dbReference>
<dbReference type="RefSeq" id="WP_072625311.1">
    <property type="nucleotide sequence ID" value="NZ_CP013290.1"/>
</dbReference>
<reference evidence="14 15" key="1">
    <citation type="submission" date="2015-11" db="EMBL/GenBank/DDBJ databases">
        <authorList>
            <person name="Zhang Y."/>
            <person name="Guo Z."/>
        </authorList>
    </citation>
    <scope>NUCLEOTIDE SEQUENCE [LARGE SCALE GENOMIC DNA]</scope>
    <source>
        <strain evidence="14 15">YFY001</strain>
    </source>
</reference>
<organism evidence="14 15">
    <name type="scientific">Janibacter indicus</name>
    <dbReference type="NCBI Taxonomy" id="857417"/>
    <lineage>
        <taxon>Bacteria</taxon>
        <taxon>Bacillati</taxon>
        <taxon>Actinomycetota</taxon>
        <taxon>Actinomycetes</taxon>
        <taxon>Micrococcales</taxon>
        <taxon>Intrasporangiaceae</taxon>
        <taxon>Janibacter</taxon>
    </lineage>
</organism>
<evidence type="ECO:0000256" key="1">
    <source>
        <dbReference type="ARBA" id="ARBA00004496"/>
    </source>
</evidence>
<evidence type="ECO:0000259" key="13">
    <source>
        <dbReference type="PROSITE" id="PS51674"/>
    </source>
</evidence>
<comment type="cofactor">
    <cofactor evidence="12">
        <name>[4Fe-4S] cluster</name>
        <dbReference type="ChEBI" id="CHEBI:49883"/>
    </cofactor>
    <text evidence="12">Binds 1 [4Fe-4S] cluster per subunit. Following nitrosylation of the [4Fe-4S] cluster binds 1 [4Fe-8(NO)] cluster per subunit.</text>
</comment>
<evidence type="ECO:0000256" key="6">
    <source>
        <dbReference type="ARBA" id="ARBA00023004"/>
    </source>
</evidence>
<feature type="domain" description="4Fe-4S Wbl-type" evidence="13">
    <location>
        <begin position="22"/>
        <end position="86"/>
    </location>
</feature>
<keyword evidence="3 12" id="KW-0004">4Fe-4S</keyword>
<dbReference type="EMBL" id="CP013290">
    <property type="protein sequence ID" value="APH02156.1"/>
    <property type="molecule type" value="Genomic_DNA"/>
</dbReference>
<evidence type="ECO:0000256" key="3">
    <source>
        <dbReference type="ARBA" id="ARBA00022485"/>
    </source>
</evidence>
<evidence type="ECO:0000256" key="9">
    <source>
        <dbReference type="ARBA" id="ARBA00023125"/>
    </source>
</evidence>
<keyword evidence="9 12" id="KW-0238">DNA-binding</keyword>
<evidence type="ECO:0000256" key="4">
    <source>
        <dbReference type="ARBA" id="ARBA00022490"/>
    </source>
</evidence>
<evidence type="ECO:0000256" key="10">
    <source>
        <dbReference type="ARBA" id="ARBA00023157"/>
    </source>
</evidence>
<dbReference type="InterPro" id="IPR034768">
    <property type="entry name" value="4FE4S_WBL"/>
</dbReference>
<name>A0A1L3MIM9_9MICO</name>
<evidence type="ECO:0000313" key="15">
    <source>
        <dbReference type="Proteomes" id="UP000182938"/>
    </source>
</evidence>
<evidence type="ECO:0000256" key="12">
    <source>
        <dbReference type="HAMAP-Rule" id="MF_01479"/>
    </source>
</evidence>
<dbReference type="GO" id="GO:0005737">
    <property type="term" value="C:cytoplasm"/>
    <property type="evidence" value="ECO:0007669"/>
    <property type="project" value="UniProtKB-SubCell"/>
</dbReference>
<dbReference type="GO" id="GO:0047134">
    <property type="term" value="F:protein-disulfide reductase [NAD(P)H] activity"/>
    <property type="evidence" value="ECO:0007669"/>
    <property type="project" value="TreeGrafter"/>
</dbReference>
<dbReference type="GO" id="GO:0045892">
    <property type="term" value="P:negative regulation of DNA-templated transcription"/>
    <property type="evidence" value="ECO:0007669"/>
    <property type="project" value="TreeGrafter"/>
</dbReference>
<keyword evidence="11 12" id="KW-0804">Transcription</keyword>
<keyword evidence="10 12" id="KW-1015">Disulfide bond</keyword>
<feature type="binding site" evidence="12">
    <location>
        <position position="62"/>
    </location>
    <ligand>
        <name>[4Fe-4S] cluster</name>
        <dbReference type="ChEBI" id="CHEBI:49883"/>
    </ligand>
</feature>
<dbReference type="GO" id="GO:0045454">
    <property type="term" value="P:cell redox homeostasis"/>
    <property type="evidence" value="ECO:0007669"/>
    <property type="project" value="TreeGrafter"/>
</dbReference>
<evidence type="ECO:0000256" key="8">
    <source>
        <dbReference type="ARBA" id="ARBA00023015"/>
    </source>
</evidence>
<gene>
    <name evidence="12" type="primary">whiB</name>
    <name evidence="14" type="ORF">ASJ30_11970</name>
</gene>
<evidence type="ECO:0000313" key="14">
    <source>
        <dbReference type="EMBL" id="APH02156.1"/>
    </source>
</evidence>
<evidence type="ECO:0000256" key="11">
    <source>
        <dbReference type="ARBA" id="ARBA00023163"/>
    </source>
</evidence>
<feature type="binding site" evidence="12">
    <location>
        <position position="53"/>
    </location>
    <ligand>
        <name>[4Fe-4S] cluster</name>
        <dbReference type="ChEBI" id="CHEBI:49883"/>
    </ligand>
</feature>
<feature type="binding site" evidence="12">
    <location>
        <position position="23"/>
    </location>
    <ligand>
        <name>[4Fe-4S] cluster</name>
        <dbReference type="ChEBI" id="CHEBI:49883"/>
    </ligand>
</feature>
<comment type="subcellular location">
    <subcellularLocation>
        <location evidence="1 12">Cytoplasm</location>
    </subcellularLocation>
</comment>
<dbReference type="PANTHER" id="PTHR38839:SF5">
    <property type="entry name" value="TRANSCRIPTIONAL REGULATOR WHID"/>
    <property type="match status" value="1"/>
</dbReference>
<dbReference type="HAMAP" id="MF_01479">
    <property type="entry name" value="WhiB"/>
    <property type="match status" value="1"/>
</dbReference>
<comment type="PTM">
    <text evidence="12">The Fe-S cluster can be nitrosylated by nitric oxide (NO).</text>
</comment>
<keyword evidence="15" id="KW-1185">Reference proteome</keyword>
<dbReference type="PANTHER" id="PTHR38839">
    <property type="entry name" value="TRANSCRIPTIONAL REGULATOR WHID-RELATED"/>
    <property type="match status" value="1"/>
</dbReference>
<evidence type="ECO:0000256" key="2">
    <source>
        <dbReference type="ARBA" id="ARBA00006597"/>
    </source>
</evidence>
<keyword evidence="4 12" id="KW-0963">Cytoplasm</keyword>
<accession>A0A1L3MIM9</accession>